<dbReference type="PANTHER" id="PTHR11926:SF1311">
    <property type="entry name" value="UDP-GLYCOSYLTRANSFERASE 74F2"/>
    <property type="match status" value="1"/>
</dbReference>
<dbReference type="SUPFAM" id="SSF53756">
    <property type="entry name" value="UDP-Glycosyltransferase/glycogen phosphorylase"/>
    <property type="match status" value="2"/>
</dbReference>
<proteinExistence type="inferred from homology"/>
<keyword evidence="4" id="KW-1185">Reference proteome</keyword>
<dbReference type="Pfam" id="PF00201">
    <property type="entry name" value="UDPGT"/>
    <property type="match status" value="2"/>
</dbReference>
<protein>
    <submittedName>
        <fullName evidence="3">Uncharacterized protein</fullName>
    </submittedName>
</protein>
<dbReference type="InterPro" id="IPR002213">
    <property type="entry name" value="UDP_glucos_trans"/>
</dbReference>
<dbReference type="CDD" id="cd03784">
    <property type="entry name" value="GT1_Gtf-like"/>
    <property type="match status" value="2"/>
</dbReference>
<gene>
    <name evidence="3" type="ORF">RD792_009779</name>
</gene>
<keyword evidence="2" id="KW-0808">Transferase</keyword>
<evidence type="ECO:0000256" key="2">
    <source>
        <dbReference type="ARBA" id="ARBA00022679"/>
    </source>
</evidence>
<evidence type="ECO:0000313" key="4">
    <source>
        <dbReference type="Proteomes" id="UP001291926"/>
    </source>
</evidence>
<dbReference type="Proteomes" id="UP001291926">
    <property type="component" value="Unassembled WGS sequence"/>
</dbReference>
<reference evidence="3 4" key="1">
    <citation type="journal article" date="2023" name="bioRxiv">
        <title>Genome report: Whole genome sequence and annotation of Penstemon davidsonii.</title>
        <authorList>
            <person name="Ostevik K.L."/>
            <person name="Alabady M."/>
            <person name="Zhang M."/>
            <person name="Rausher M.D."/>
        </authorList>
    </citation>
    <scope>NUCLEOTIDE SEQUENCE [LARGE SCALE GENOMIC DNA]</scope>
    <source>
        <strain evidence="3">DNT005</strain>
        <tissue evidence="3">Whole leaf</tissue>
    </source>
</reference>
<dbReference type="PANTHER" id="PTHR11926">
    <property type="entry name" value="GLUCOSYL/GLUCURONOSYL TRANSFERASES"/>
    <property type="match status" value="1"/>
</dbReference>
<name>A0ABR0D072_9LAMI</name>
<dbReference type="PROSITE" id="PS00375">
    <property type="entry name" value="UDPGT"/>
    <property type="match status" value="2"/>
</dbReference>
<comment type="similarity">
    <text evidence="1">Belongs to the UDP-glycosyltransferase family.</text>
</comment>
<comment type="caution">
    <text evidence="3">The sequence shown here is derived from an EMBL/GenBank/DDBJ whole genome shotgun (WGS) entry which is preliminary data.</text>
</comment>
<evidence type="ECO:0000313" key="3">
    <source>
        <dbReference type="EMBL" id="KAK4482615.1"/>
    </source>
</evidence>
<organism evidence="3 4">
    <name type="scientific">Penstemon davidsonii</name>
    <dbReference type="NCBI Taxonomy" id="160366"/>
    <lineage>
        <taxon>Eukaryota</taxon>
        <taxon>Viridiplantae</taxon>
        <taxon>Streptophyta</taxon>
        <taxon>Embryophyta</taxon>
        <taxon>Tracheophyta</taxon>
        <taxon>Spermatophyta</taxon>
        <taxon>Magnoliopsida</taxon>
        <taxon>eudicotyledons</taxon>
        <taxon>Gunneridae</taxon>
        <taxon>Pentapetalae</taxon>
        <taxon>asterids</taxon>
        <taxon>lamiids</taxon>
        <taxon>Lamiales</taxon>
        <taxon>Plantaginaceae</taxon>
        <taxon>Cheloneae</taxon>
        <taxon>Penstemon</taxon>
    </lineage>
</organism>
<dbReference type="InterPro" id="IPR035595">
    <property type="entry name" value="UDP_glycos_trans_CS"/>
</dbReference>
<accession>A0ABR0D072</accession>
<sequence>MDKKINAEGTHILAVPYPSQGHINPMLQFCKRLVSKGTKATLAITNFISKSMSPKSDTVSIDTISDGCDEGGFSQAEDVSDYITRMKIAGTETLEELVKKYQESNQPIDCIIYDPFLPWALEVGKKYGIKAATFFTQACAVNYIYYYVHHGMLELPVATVPVEIPGLPALDLPDMPSFIYVHGSYPAYFEMVLNQFSNTDKADFVLVNTYHKLEEKVVGTMSEVCPVLTIGPTIPSFYLDKRVENDNDYELNLFNLDPSTSLNWLNSKPESSVVYIAFGSMANLPKTQMEEIAWALKNTNSNFLWVIRASEEEKIPKDFVHDTIDKGIIVNWSPQLNVLSNKAVGCFFSHGGWNSTIEALSLGVPMVVMPQWTDQTTNAKFVQDVWNVGVRVRVDEKGIVGRDEIEGCIREVMEKGKEMKRNANKWKELAKEAVSDGGSSDTNINKFILQLKVFSGTLGPKRKNIFSLVAIRAIPMVVDVFRTSLQTHAKSSSHILVDYLRQRLRHPLSHEIRQRADAAFIVLVCQKVAAIRYYDVRTKVGHELMETRDVDEFMLFCTVFECGCSGGGVYYHMKNGSLKFPYEESSVSLPFMPSLEISDLPVFKDQSTMRLVADQFSDLEKVDFVFFNTFEKLENEVISWMANRWPIKTIGPANLLLAQKHENHSDAKNYEACTEWLDERETSSVVYVSLGSLVSLKEEQMDELAHGLIMSKCYFLWVVRAEEVHKLPPNFTSLVSEKGLVVNWCSQTEVLSHRSVSCFLTHCGWNSTIEALSYGVPLIAMAHWVDQTTNSKFIEDVWGVGIRVKRGENEIVSREEIAECVKEVSEGEKGKDFRKNAEKWKRLANEAVDDGGTSAVNIEDFVSTILGI</sequence>
<dbReference type="Gene3D" id="3.40.50.2000">
    <property type="entry name" value="Glycogen Phosphorylase B"/>
    <property type="match status" value="4"/>
</dbReference>
<dbReference type="EMBL" id="JAYDYQ010002534">
    <property type="protein sequence ID" value="KAK4482615.1"/>
    <property type="molecule type" value="Genomic_DNA"/>
</dbReference>
<evidence type="ECO:0000256" key="1">
    <source>
        <dbReference type="ARBA" id="ARBA00009995"/>
    </source>
</evidence>